<sequence length="520" mass="57384">MVLFGKKKEKDSSSDRNNMSLVPQDPRTRVNTTSAATETTHTTVQNSTIINKNNNTATYLSQRQTVTHTRQERVMQIDTRRTPTQAELIEMFGKINTNNGNKMPPGTSRTTTVTTTRGRPSTLNSLAPSSITSFRHSSKGIASSPHSPCSANYDFRIPSSLFADKQSNSTLVKVIESSVEEKSGSRVTQQVERIRLQSRQVPKSTWPPTNPTSTGAPRAKTTTGGTSSTTESYISPYNGKLRSIGYSPSTITSNRPQTQGPSSNSSTGAIPKHSTVLDAKGISNPKPVPTLVKMTPPTSKSKLKPALVYIFNHEKFDTKKNEDRKGTNVDMEALRSAFEKFNCKVEEIKNATVQTVHSTAQKLEVYDFRSRSALVIVILSHGTRHGIIAAKNGDYSIDDSILFPILRNQTLKDKPKMFFIQACKGDMEQAGFHTDAARPHGSPNEILKCYSTFEGYVSYRTDEGSPFIQTFCDTLKKLGASIDITAIMDQVRILVKAYTKDSQIPSVTSTLTQKYVFGHY</sequence>
<dbReference type="InterPro" id="IPR002398">
    <property type="entry name" value="Pept_C14"/>
</dbReference>
<feature type="domain" description="Caspase family p10" evidence="4">
    <location>
        <begin position="445"/>
        <end position="519"/>
    </location>
</feature>
<dbReference type="PRINTS" id="PR00376">
    <property type="entry name" value="IL1BCENZYME"/>
</dbReference>
<dbReference type="GO" id="GO:0043525">
    <property type="term" value="P:positive regulation of neuron apoptotic process"/>
    <property type="evidence" value="ECO:0007669"/>
    <property type="project" value="TreeGrafter"/>
</dbReference>
<evidence type="ECO:0000313" key="7">
    <source>
        <dbReference type="RefSeq" id="XP_030375429.1"/>
    </source>
</evidence>
<dbReference type="OrthoDB" id="6114029at2759"/>
<dbReference type="AlphaFoldDB" id="A0A6J2THE3"/>
<evidence type="ECO:0000256" key="1">
    <source>
        <dbReference type="ARBA" id="ARBA00010134"/>
    </source>
</evidence>
<dbReference type="InterPro" id="IPR002138">
    <property type="entry name" value="Pept_C14_p10"/>
</dbReference>
<dbReference type="GO" id="GO:0004197">
    <property type="term" value="F:cysteine-type endopeptidase activity"/>
    <property type="evidence" value="ECO:0007669"/>
    <property type="project" value="InterPro"/>
</dbReference>
<dbReference type="PROSITE" id="PS50208">
    <property type="entry name" value="CASPASE_P20"/>
    <property type="match status" value="1"/>
</dbReference>
<gene>
    <name evidence="7" type="primary">LOC115624742</name>
</gene>
<evidence type="ECO:0000259" key="4">
    <source>
        <dbReference type="PROSITE" id="PS50207"/>
    </source>
</evidence>
<keyword evidence="6" id="KW-1185">Reference proteome</keyword>
<protein>
    <submittedName>
        <fullName evidence="7">Caspase-1</fullName>
    </submittedName>
</protein>
<dbReference type="PANTHER" id="PTHR10454">
    <property type="entry name" value="CASPASE"/>
    <property type="match status" value="1"/>
</dbReference>
<evidence type="ECO:0000256" key="3">
    <source>
        <dbReference type="SAM" id="MobiDB-lite"/>
    </source>
</evidence>
<feature type="compositionally biased region" description="Polar residues" evidence="3">
    <location>
        <begin position="246"/>
        <end position="268"/>
    </location>
</feature>
<dbReference type="PANTHER" id="PTHR10454:SF232">
    <property type="entry name" value="AT03047P-RELATED"/>
    <property type="match status" value="1"/>
</dbReference>
<feature type="region of interest" description="Disordered" evidence="3">
    <location>
        <begin position="1"/>
        <end position="40"/>
    </location>
</feature>
<dbReference type="CTD" id="36266"/>
<dbReference type="Pfam" id="PF00656">
    <property type="entry name" value="Peptidase_C14"/>
    <property type="match status" value="1"/>
</dbReference>
<dbReference type="GO" id="GO:0005737">
    <property type="term" value="C:cytoplasm"/>
    <property type="evidence" value="ECO:0007669"/>
    <property type="project" value="TreeGrafter"/>
</dbReference>
<dbReference type="InterPro" id="IPR011600">
    <property type="entry name" value="Pept_C14_caspase"/>
</dbReference>
<dbReference type="GeneID" id="115624742"/>
<comment type="similarity">
    <text evidence="1 2">Belongs to the peptidase C14A family.</text>
</comment>
<dbReference type="SMART" id="SM00115">
    <property type="entry name" value="CASc"/>
    <property type="match status" value="1"/>
</dbReference>
<organism evidence="6 7">
    <name type="scientific">Drosophila lebanonensis</name>
    <name type="common">Fruit fly</name>
    <name type="synonym">Scaptodrosophila lebanonensis</name>
    <dbReference type="NCBI Taxonomy" id="7225"/>
    <lineage>
        <taxon>Eukaryota</taxon>
        <taxon>Metazoa</taxon>
        <taxon>Ecdysozoa</taxon>
        <taxon>Arthropoda</taxon>
        <taxon>Hexapoda</taxon>
        <taxon>Insecta</taxon>
        <taxon>Pterygota</taxon>
        <taxon>Neoptera</taxon>
        <taxon>Endopterygota</taxon>
        <taxon>Diptera</taxon>
        <taxon>Brachycera</taxon>
        <taxon>Muscomorpha</taxon>
        <taxon>Ephydroidea</taxon>
        <taxon>Drosophilidae</taxon>
        <taxon>Scaptodrosophila</taxon>
    </lineage>
</organism>
<evidence type="ECO:0000259" key="5">
    <source>
        <dbReference type="PROSITE" id="PS50208"/>
    </source>
</evidence>
<evidence type="ECO:0000256" key="2">
    <source>
        <dbReference type="RuleBase" id="RU003971"/>
    </source>
</evidence>
<dbReference type="InterPro" id="IPR001309">
    <property type="entry name" value="Pept_C14_p20"/>
</dbReference>
<dbReference type="Gene3D" id="3.40.50.1460">
    <property type="match status" value="1"/>
</dbReference>
<evidence type="ECO:0000313" key="6">
    <source>
        <dbReference type="Proteomes" id="UP000504634"/>
    </source>
</evidence>
<feature type="region of interest" description="Disordered" evidence="3">
    <location>
        <begin position="95"/>
        <end position="119"/>
    </location>
</feature>
<dbReference type="GO" id="GO:0006915">
    <property type="term" value="P:apoptotic process"/>
    <property type="evidence" value="ECO:0007669"/>
    <property type="project" value="TreeGrafter"/>
</dbReference>
<dbReference type="RefSeq" id="XP_030375429.1">
    <property type="nucleotide sequence ID" value="XM_030519569.1"/>
</dbReference>
<dbReference type="PROSITE" id="PS50207">
    <property type="entry name" value="CASPASE_P10"/>
    <property type="match status" value="1"/>
</dbReference>
<dbReference type="SUPFAM" id="SSF52129">
    <property type="entry name" value="Caspase-like"/>
    <property type="match status" value="1"/>
</dbReference>
<feature type="compositionally biased region" description="Polar residues" evidence="3">
    <location>
        <begin position="185"/>
        <end position="215"/>
    </location>
</feature>
<feature type="compositionally biased region" description="Low complexity" evidence="3">
    <location>
        <begin position="29"/>
        <end position="40"/>
    </location>
</feature>
<feature type="compositionally biased region" description="Basic and acidic residues" evidence="3">
    <location>
        <begin position="1"/>
        <end position="14"/>
    </location>
</feature>
<dbReference type="GO" id="GO:0006508">
    <property type="term" value="P:proteolysis"/>
    <property type="evidence" value="ECO:0007669"/>
    <property type="project" value="InterPro"/>
</dbReference>
<dbReference type="InterPro" id="IPR029030">
    <property type="entry name" value="Caspase-like_dom_sf"/>
</dbReference>
<feature type="compositionally biased region" description="Low complexity" evidence="3">
    <location>
        <begin position="221"/>
        <end position="230"/>
    </location>
</feature>
<reference evidence="7" key="1">
    <citation type="submission" date="2025-08" db="UniProtKB">
        <authorList>
            <consortium name="RefSeq"/>
        </authorList>
    </citation>
    <scope>IDENTIFICATION</scope>
    <source>
        <strain evidence="7">11010-0011.00</strain>
        <tissue evidence="7">Whole body</tissue>
    </source>
</reference>
<dbReference type="Proteomes" id="UP000504634">
    <property type="component" value="Unplaced"/>
</dbReference>
<accession>A0A6J2THE3</accession>
<feature type="region of interest" description="Disordered" evidence="3">
    <location>
        <begin position="177"/>
        <end position="271"/>
    </location>
</feature>
<feature type="compositionally biased region" description="Low complexity" evidence="3">
    <location>
        <begin position="104"/>
        <end position="119"/>
    </location>
</feature>
<proteinExistence type="inferred from homology"/>
<feature type="domain" description="Caspase family p20" evidence="5">
    <location>
        <begin position="304"/>
        <end position="427"/>
    </location>
</feature>
<dbReference type="InterPro" id="IPR015917">
    <property type="entry name" value="Pept_C14A"/>
</dbReference>
<feature type="region of interest" description="Disordered" evidence="3">
    <location>
        <begin position="278"/>
        <end position="297"/>
    </location>
</feature>
<name>A0A6J2THE3_DROLE</name>